<keyword evidence="3" id="KW-1185">Reference proteome</keyword>
<proteinExistence type="predicted"/>
<name>A0ABM6GQ97_9ACTN</name>
<sequence>MSALEGDTRMPEITPEAMGPAPVQLTPEATEPALVPAGQVKSEEIGALSVEYRDGQPVIVVSGGTYLPARLTVVDGGGSPVAAYEAGPITTTRLLSITIGDQDVTDSASEAGGDMLYVNSLSF</sequence>
<reference evidence="2 3" key="1">
    <citation type="submission" date="2016-05" db="EMBL/GenBank/DDBJ databases">
        <authorList>
            <person name="Gu J."/>
        </authorList>
    </citation>
    <scope>NUCLEOTIDE SEQUENCE [LARGE SCALE GENOMIC DNA]</scope>
    <source>
        <strain evidence="2 3">ACCC40021</strain>
    </source>
</reference>
<gene>
    <name evidence="2" type="ORF">A7J05_07190</name>
</gene>
<evidence type="ECO:0000313" key="3">
    <source>
        <dbReference type="Proteomes" id="UP000187191"/>
    </source>
</evidence>
<feature type="compositionally biased region" description="Basic and acidic residues" evidence="1">
    <location>
        <begin position="1"/>
        <end position="10"/>
    </location>
</feature>
<protein>
    <submittedName>
        <fullName evidence="2">Uncharacterized protein</fullName>
    </submittedName>
</protein>
<organism evidence="2 3">
    <name type="scientific">Streptomyces alfalfae</name>
    <dbReference type="NCBI Taxonomy" id="1642299"/>
    <lineage>
        <taxon>Bacteria</taxon>
        <taxon>Bacillati</taxon>
        <taxon>Actinomycetota</taxon>
        <taxon>Actinomycetes</taxon>
        <taxon>Kitasatosporales</taxon>
        <taxon>Streptomycetaceae</taxon>
        <taxon>Streptomyces</taxon>
    </lineage>
</organism>
<feature type="region of interest" description="Disordered" evidence="1">
    <location>
        <begin position="1"/>
        <end position="25"/>
    </location>
</feature>
<dbReference type="EMBL" id="CP015588">
    <property type="protein sequence ID" value="APY85528.1"/>
    <property type="molecule type" value="Genomic_DNA"/>
</dbReference>
<evidence type="ECO:0000256" key="1">
    <source>
        <dbReference type="SAM" id="MobiDB-lite"/>
    </source>
</evidence>
<accession>A0ABM6GQ97</accession>
<dbReference type="Proteomes" id="UP000187191">
    <property type="component" value="Chromosome"/>
</dbReference>
<evidence type="ECO:0000313" key="2">
    <source>
        <dbReference type="EMBL" id="APY85528.1"/>
    </source>
</evidence>